<dbReference type="RefSeq" id="WP_172353212.1">
    <property type="nucleotide sequence ID" value="NZ_CP053661.1"/>
</dbReference>
<dbReference type="KEGG" id="theu:HPC62_00050"/>
<keyword evidence="2" id="KW-1185">Reference proteome</keyword>
<evidence type="ECO:0000313" key="1">
    <source>
        <dbReference type="EMBL" id="QKD80779.1"/>
    </source>
</evidence>
<proteinExistence type="predicted"/>
<organism evidence="1 2">
    <name type="scientific">Thermoleptolyngbya sichuanensis A183</name>
    <dbReference type="NCBI Taxonomy" id="2737172"/>
    <lineage>
        <taxon>Bacteria</taxon>
        <taxon>Bacillati</taxon>
        <taxon>Cyanobacteriota</taxon>
        <taxon>Cyanophyceae</taxon>
        <taxon>Oculatellales</taxon>
        <taxon>Oculatellaceae</taxon>
        <taxon>Thermoleptolyngbya</taxon>
        <taxon>Thermoleptolyngbya sichuanensis</taxon>
    </lineage>
</organism>
<protein>
    <submittedName>
        <fullName evidence="1">Uncharacterized protein</fullName>
    </submittedName>
</protein>
<accession>A0A6M8B187</accession>
<dbReference type="Proteomes" id="UP000505210">
    <property type="component" value="Chromosome"/>
</dbReference>
<reference evidence="1 2" key="1">
    <citation type="submission" date="2020-05" db="EMBL/GenBank/DDBJ databases">
        <title>Complete genome sequence of of a novel Thermoleptolyngbya strain isolated from hot springs of Ganzi, Sichuan China.</title>
        <authorList>
            <person name="Tang J."/>
            <person name="Daroch M."/>
            <person name="Li L."/>
            <person name="Waleron K."/>
            <person name="Waleron M."/>
            <person name="Waleron M."/>
        </authorList>
    </citation>
    <scope>NUCLEOTIDE SEQUENCE [LARGE SCALE GENOMIC DNA]</scope>
    <source>
        <strain evidence="1 2">PKUAC-SCTA183</strain>
    </source>
</reference>
<name>A0A6M8B187_9CYAN</name>
<dbReference type="EMBL" id="CP053661">
    <property type="protein sequence ID" value="QKD80779.1"/>
    <property type="molecule type" value="Genomic_DNA"/>
</dbReference>
<gene>
    <name evidence="1" type="ORF">HPC62_00050</name>
</gene>
<dbReference type="AlphaFoldDB" id="A0A6M8B187"/>
<evidence type="ECO:0000313" key="2">
    <source>
        <dbReference type="Proteomes" id="UP000505210"/>
    </source>
</evidence>
<sequence length="65" mass="7807">MFWRGVMRRVDFPPFIYPGGAWILSVWIEGEYLSIRHFVFLGQAERVADWLEKLLPDLKIRIHYA</sequence>